<dbReference type="OMA" id="LITMHGL"/>
<protein>
    <recommendedName>
        <fullName evidence="3">AB hydrolase-1 domain-containing protein</fullName>
    </recommendedName>
</protein>
<keyword evidence="2" id="KW-0378">Hydrolase</keyword>
<comment type="similarity">
    <text evidence="1">Belongs to the AB hydrolase superfamily.</text>
</comment>
<dbReference type="EMBL" id="CAJJDM010000067">
    <property type="protein sequence ID" value="CAD8081336.1"/>
    <property type="molecule type" value="Genomic_DNA"/>
</dbReference>
<sequence length="271" mass="31174">MKHLKPIKNVFLQQVYNQGSINLVVLHGLLGSKTNFKNIVNNIHISKHLSSAYLLDIRNHGDSPQTQTMSYEEMANDLKHFIHDHNLQNVVLLGHSMGGRIIFSYLQNYTSDLPIGNIIVDVGPGEGEGKNYVQQLQDINLKNKTLKEIENSIFQIVQSKEKTNLIMTNLTYVNKEEFHSDYKWKINIDVISKFMSNGHSEFYSNYQGSACVICGDKSDYVNIHDKEKFLKVFPKIDINRDIHFIQGAGHWVQVEKPREFIKLTSQYLSSF</sequence>
<dbReference type="InterPro" id="IPR000073">
    <property type="entry name" value="AB_hydrolase_1"/>
</dbReference>
<evidence type="ECO:0000259" key="3">
    <source>
        <dbReference type="Pfam" id="PF00561"/>
    </source>
</evidence>
<dbReference type="Pfam" id="PF00561">
    <property type="entry name" value="Abhydrolase_1"/>
    <property type="match status" value="1"/>
</dbReference>
<reference evidence="4" key="1">
    <citation type="submission" date="2021-01" db="EMBL/GenBank/DDBJ databases">
        <authorList>
            <consortium name="Genoscope - CEA"/>
            <person name="William W."/>
        </authorList>
    </citation>
    <scope>NUCLEOTIDE SEQUENCE</scope>
</reference>
<dbReference type="PANTHER" id="PTHR46118:SF4">
    <property type="entry name" value="PROTEIN ABHD11"/>
    <property type="match status" value="1"/>
</dbReference>
<evidence type="ECO:0000313" key="5">
    <source>
        <dbReference type="Proteomes" id="UP000688137"/>
    </source>
</evidence>
<dbReference type="Proteomes" id="UP000688137">
    <property type="component" value="Unassembled WGS sequence"/>
</dbReference>
<name>A0A8S1MVF0_PARPR</name>
<evidence type="ECO:0000313" key="4">
    <source>
        <dbReference type="EMBL" id="CAD8081336.1"/>
    </source>
</evidence>
<proteinExistence type="inferred from homology"/>
<keyword evidence="5" id="KW-1185">Reference proteome</keyword>
<dbReference type="AlphaFoldDB" id="A0A8S1MVF0"/>
<evidence type="ECO:0000256" key="2">
    <source>
        <dbReference type="ARBA" id="ARBA00022801"/>
    </source>
</evidence>
<gene>
    <name evidence="4" type="ORF">PPRIM_AZ9-3.1.T0650169</name>
</gene>
<dbReference type="PANTHER" id="PTHR46118">
    <property type="entry name" value="PROTEIN ABHD11"/>
    <property type="match status" value="1"/>
</dbReference>
<feature type="domain" description="AB hydrolase-1" evidence="3">
    <location>
        <begin position="23"/>
        <end position="123"/>
    </location>
</feature>
<accession>A0A8S1MVF0</accession>
<comment type="caution">
    <text evidence="4">The sequence shown here is derived from an EMBL/GenBank/DDBJ whole genome shotgun (WGS) entry which is preliminary data.</text>
</comment>
<dbReference type="GO" id="GO:0016787">
    <property type="term" value="F:hydrolase activity"/>
    <property type="evidence" value="ECO:0007669"/>
    <property type="project" value="UniProtKB-KW"/>
</dbReference>
<organism evidence="4 5">
    <name type="scientific">Paramecium primaurelia</name>
    <dbReference type="NCBI Taxonomy" id="5886"/>
    <lineage>
        <taxon>Eukaryota</taxon>
        <taxon>Sar</taxon>
        <taxon>Alveolata</taxon>
        <taxon>Ciliophora</taxon>
        <taxon>Intramacronucleata</taxon>
        <taxon>Oligohymenophorea</taxon>
        <taxon>Peniculida</taxon>
        <taxon>Parameciidae</taxon>
        <taxon>Paramecium</taxon>
    </lineage>
</organism>
<evidence type="ECO:0000256" key="1">
    <source>
        <dbReference type="ARBA" id="ARBA00008645"/>
    </source>
</evidence>